<name>A0A897N9B2_9EURY</name>
<dbReference type="EMBL" id="CP064788">
    <property type="protein sequence ID" value="QSG08888.1"/>
    <property type="molecule type" value="Genomic_DNA"/>
</dbReference>
<dbReference type="AlphaFoldDB" id="A0A897N9B2"/>
<dbReference type="RefSeq" id="WP_229112100.1">
    <property type="nucleotide sequence ID" value="NZ_CP064788.1"/>
</dbReference>
<feature type="region of interest" description="Disordered" evidence="1">
    <location>
        <begin position="1"/>
        <end position="34"/>
    </location>
</feature>
<dbReference type="Proteomes" id="UP000662973">
    <property type="component" value="Chromosome"/>
</dbReference>
<gene>
    <name evidence="2" type="ORF">HSR122_1495</name>
</gene>
<dbReference type="KEGG" id="hds:HSR122_1495"/>
<evidence type="ECO:0000313" key="2">
    <source>
        <dbReference type="EMBL" id="QSG08888.1"/>
    </source>
</evidence>
<keyword evidence="3" id="KW-1185">Reference proteome</keyword>
<dbReference type="GeneID" id="68852125"/>
<feature type="compositionally biased region" description="Basic and acidic residues" evidence="1">
    <location>
        <begin position="14"/>
        <end position="34"/>
    </location>
</feature>
<organism evidence="2 3">
    <name type="scientific">Halapricum desulfuricans</name>
    <dbReference type="NCBI Taxonomy" id="2841257"/>
    <lineage>
        <taxon>Archaea</taxon>
        <taxon>Methanobacteriati</taxon>
        <taxon>Methanobacteriota</taxon>
        <taxon>Stenosarchaea group</taxon>
        <taxon>Halobacteria</taxon>
        <taxon>Halobacteriales</taxon>
        <taxon>Haloarculaceae</taxon>
        <taxon>Halapricum</taxon>
    </lineage>
</organism>
<accession>A0A897N9B2</accession>
<evidence type="ECO:0000313" key="3">
    <source>
        <dbReference type="Proteomes" id="UP000662973"/>
    </source>
</evidence>
<reference evidence="2 3" key="1">
    <citation type="submission" date="2020-11" db="EMBL/GenBank/DDBJ databases">
        <title>Carbohydrate-dependent, anaerobic sulfur respiration: A novel catabolism in halophilic archaea.</title>
        <authorList>
            <person name="Sorokin D.Y."/>
            <person name="Messina E."/>
            <person name="Smedile F."/>
            <person name="La Cono V."/>
            <person name="Hallsworth J.E."/>
            <person name="Yakimov M.M."/>
        </authorList>
    </citation>
    <scope>NUCLEOTIDE SEQUENCE [LARGE SCALE GENOMIC DNA]</scope>
    <source>
        <strain evidence="2 3">HSR12-2</strain>
    </source>
</reference>
<protein>
    <submittedName>
        <fullName evidence="2">Uncharacterized protein</fullName>
    </submittedName>
</protein>
<sequence>MSDKKPTPPVPPADHQRARELDERGSRVIEREPQDTTCPVCGGSIYYEEVATGEVMIAAWEYDEWDSDEYRLSETYERTEQYQQCERCGWRIDV</sequence>
<evidence type="ECO:0000256" key="1">
    <source>
        <dbReference type="SAM" id="MobiDB-lite"/>
    </source>
</evidence>
<proteinExistence type="predicted"/>